<keyword evidence="2 4" id="KW-0238">DNA-binding</keyword>
<protein>
    <submittedName>
        <fullName evidence="6">TetR/AcrR family transcriptional regulator</fullName>
    </submittedName>
</protein>
<feature type="domain" description="HTH tetR-type" evidence="5">
    <location>
        <begin position="207"/>
        <end position="267"/>
    </location>
</feature>
<feature type="DNA-binding region" description="H-T-H motif" evidence="4">
    <location>
        <begin position="36"/>
        <end position="55"/>
    </location>
</feature>
<dbReference type="PRINTS" id="PR00455">
    <property type="entry name" value="HTHTETR"/>
</dbReference>
<dbReference type="InterPro" id="IPR009057">
    <property type="entry name" value="Homeodomain-like_sf"/>
</dbReference>
<evidence type="ECO:0000259" key="5">
    <source>
        <dbReference type="PROSITE" id="PS50977"/>
    </source>
</evidence>
<dbReference type="InterPro" id="IPR001647">
    <property type="entry name" value="HTH_TetR"/>
</dbReference>
<dbReference type="InterPro" id="IPR023772">
    <property type="entry name" value="DNA-bd_HTH_TetR-type_CS"/>
</dbReference>
<reference evidence="7" key="1">
    <citation type="journal article" date="2019" name="Int. J. Syst. Evol. Microbiol.">
        <title>The Global Catalogue of Microorganisms (GCM) 10K type strain sequencing project: providing services to taxonomists for standard genome sequencing and annotation.</title>
        <authorList>
            <consortium name="The Broad Institute Genomics Platform"/>
            <consortium name="The Broad Institute Genome Sequencing Center for Infectious Disease"/>
            <person name="Wu L."/>
            <person name="Ma J."/>
        </authorList>
    </citation>
    <scope>NUCLEOTIDE SEQUENCE [LARGE SCALE GENOMIC DNA]</scope>
    <source>
        <strain evidence="7">DFY28</strain>
    </source>
</reference>
<dbReference type="Gene3D" id="1.10.10.60">
    <property type="entry name" value="Homeodomain-like"/>
    <property type="match status" value="2"/>
</dbReference>
<proteinExistence type="predicted"/>
<dbReference type="RefSeq" id="WP_128220942.1">
    <property type="nucleotide sequence ID" value="NZ_CP034929.1"/>
</dbReference>
<dbReference type="SUPFAM" id="SSF46689">
    <property type="entry name" value="Homeodomain-like"/>
    <property type="match status" value="2"/>
</dbReference>
<dbReference type="EMBL" id="JBHSQI010000008">
    <property type="protein sequence ID" value="MFC6154647.1"/>
    <property type="molecule type" value="Genomic_DNA"/>
</dbReference>
<evidence type="ECO:0000313" key="7">
    <source>
        <dbReference type="Proteomes" id="UP001596098"/>
    </source>
</evidence>
<evidence type="ECO:0000256" key="1">
    <source>
        <dbReference type="ARBA" id="ARBA00023015"/>
    </source>
</evidence>
<evidence type="ECO:0000256" key="3">
    <source>
        <dbReference type="ARBA" id="ARBA00023163"/>
    </source>
</evidence>
<dbReference type="InterPro" id="IPR050109">
    <property type="entry name" value="HTH-type_TetR-like_transc_reg"/>
</dbReference>
<name>A0ABW1R0A4_9ACTN</name>
<comment type="caution">
    <text evidence="6">The sequence shown here is derived from an EMBL/GenBank/DDBJ whole genome shotgun (WGS) entry which is preliminary data.</text>
</comment>
<keyword evidence="1" id="KW-0805">Transcription regulation</keyword>
<accession>A0ABW1R0A4</accession>
<gene>
    <name evidence="6" type="ORF">ACFPWU_13345</name>
</gene>
<dbReference type="PROSITE" id="PS01081">
    <property type="entry name" value="HTH_TETR_1"/>
    <property type="match status" value="1"/>
</dbReference>
<keyword evidence="3" id="KW-0804">Transcription</keyword>
<keyword evidence="7" id="KW-1185">Reference proteome</keyword>
<evidence type="ECO:0000256" key="2">
    <source>
        <dbReference type="ARBA" id="ARBA00023125"/>
    </source>
</evidence>
<evidence type="ECO:0000256" key="4">
    <source>
        <dbReference type="PROSITE-ProRule" id="PRU00335"/>
    </source>
</evidence>
<sequence>MTLKETPVRRRPRNRRQMVVDAAGPVFSERGYHGASMEEVAAKVGITAAALYRHFPNKYALFAQCANRMVDDLLEVLELDPRPEGLGELLPALAEVTLGNRASGGLYRWESRYLEAEDRAGLRTKFGVLVDATAHAVAREHPGPEILLRANAALGAIGSITQHRTPFARGKAVELLCGAADRVASADLSTVPASASVVVLPQRQDPRGRRGEILGVAIPLFAEHGYHNVSMGQIAGELGMGSSAIYRHYPVKADILAAACLQAAAFLEHAVAQSLHAVRSEGLTGAHASLVALVSTYVAYSFEDSALRSVAEAEIIGLPADLQRPVRLAQREHVSLWEQLLAQARPELEPRQARTLAHAGFGVVVESGRHLRWEDTPAHRDAVTALVLAALGIAA</sequence>
<dbReference type="Proteomes" id="UP001596098">
    <property type="component" value="Unassembled WGS sequence"/>
</dbReference>
<feature type="domain" description="HTH tetR-type" evidence="5">
    <location>
        <begin position="13"/>
        <end position="73"/>
    </location>
</feature>
<dbReference type="PROSITE" id="PS50977">
    <property type="entry name" value="HTH_TETR_2"/>
    <property type="match status" value="2"/>
</dbReference>
<organism evidence="6 7">
    <name type="scientific">Nocardioides yefusunii</name>
    <dbReference type="NCBI Taxonomy" id="2500546"/>
    <lineage>
        <taxon>Bacteria</taxon>
        <taxon>Bacillati</taxon>
        <taxon>Actinomycetota</taxon>
        <taxon>Actinomycetes</taxon>
        <taxon>Propionibacteriales</taxon>
        <taxon>Nocardioidaceae</taxon>
        <taxon>Nocardioides</taxon>
    </lineage>
</organism>
<dbReference type="PANTHER" id="PTHR30055">
    <property type="entry name" value="HTH-TYPE TRANSCRIPTIONAL REGULATOR RUTR"/>
    <property type="match status" value="1"/>
</dbReference>
<dbReference type="PANTHER" id="PTHR30055:SF234">
    <property type="entry name" value="HTH-TYPE TRANSCRIPTIONAL REGULATOR BETI"/>
    <property type="match status" value="1"/>
</dbReference>
<feature type="DNA-binding region" description="H-T-H motif" evidence="4">
    <location>
        <begin position="230"/>
        <end position="249"/>
    </location>
</feature>
<dbReference type="Gene3D" id="1.10.357.10">
    <property type="entry name" value="Tetracycline Repressor, domain 2"/>
    <property type="match status" value="2"/>
</dbReference>
<dbReference type="Pfam" id="PF00440">
    <property type="entry name" value="TetR_N"/>
    <property type="match status" value="2"/>
</dbReference>
<evidence type="ECO:0000313" key="6">
    <source>
        <dbReference type="EMBL" id="MFC6154647.1"/>
    </source>
</evidence>